<name>A0AAJ0E666_9PEZI</name>
<sequence length="88" mass="9931">MCINILCSMRCMIPRSLWPAFWDGPGGFSWSDHWMGIVSLLLLAGKVQCNCLLSLTTAPSLSNVICHPSNASTTYTLLSTWRYFWNDK</sequence>
<dbReference type="Proteomes" id="UP001240678">
    <property type="component" value="Unassembled WGS sequence"/>
</dbReference>
<dbReference type="GeneID" id="85335615"/>
<keyword evidence="2" id="KW-1185">Reference proteome</keyword>
<evidence type="ECO:0000313" key="1">
    <source>
        <dbReference type="EMBL" id="KAK1535133.1"/>
    </source>
</evidence>
<proteinExistence type="predicted"/>
<dbReference type="RefSeq" id="XP_060318333.1">
    <property type="nucleotide sequence ID" value="XM_060452068.1"/>
</dbReference>
<accession>A0AAJ0E666</accession>
<comment type="caution">
    <text evidence="1">The sequence shown here is derived from an EMBL/GenBank/DDBJ whole genome shotgun (WGS) entry which is preliminary data.</text>
</comment>
<dbReference type="EMBL" id="MOOE01000003">
    <property type="protein sequence ID" value="KAK1535133.1"/>
    <property type="molecule type" value="Genomic_DNA"/>
</dbReference>
<evidence type="ECO:0000313" key="2">
    <source>
        <dbReference type="Proteomes" id="UP001240678"/>
    </source>
</evidence>
<dbReference type="AlphaFoldDB" id="A0AAJ0E666"/>
<reference evidence="1 2" key="1">
    <citation type="submission" date="2016-10" db="EMBL/GenBank/DDBJ databases">
        <title>The genome sequence of Colletotrichum fioriniae PJ7.</title>
        <authorList>
            <person name="Baroncelli R."/>
        </authorList>
    </citation>
    <scope>NUCLEOTIDE SEQUENCE [LARGE SCALE GENOMIC DNA]</scope>
    <source>
        <strain evidence="1 2">IMI 309622</strain>
    </source>
</reference>
<gene>
    <name evidence="1" type="ORF">CCOS01_03885</name>
</gene>
<organism evidence="1 2">
    <name type="scientific">Colletotrichum costaricense</name>
    <dbReference type="NCBI Taxonomy" id="1209916"/>
    <lineage>
        <taxon>Eukaryota</taxon>
        <taxon>Fungi</taxon>
        <taxon>Dikarya</taxon>
        <taxon>Ascomycota</taxon>
        <taxon>Pezizomycotina</taxon>
        <taxon>Sordariomycetes</taxon>
        <taxon>Hypocreomycetidae</taxon>
        <taxon>Glomerellales</taxon>
        <taxon>Glomerellaceae</taxon>
        <taxon>Colletotrichum</taxon>
        <taxon>Colletotrichum acutatum species complex</taxon>
    </lineage>
</organism>
<protein>
    <submittedName>
        <fullName evidence="1">Uncharacterized protein</fullName>
    </submittedName>
</protein>